<keyword evidence="7" id="KW-0732">Signal</keyword>
<keyword evidence="10" id="KW-1185">Reference proteome</keyword>
<feature type="signal peptide" evidence="7">
    <location>
        <begin position="1"/>
        <end position="19"/>
    </location>
</feature>
<keyword evidence="5" id="KW-0722">Serine protease inhibitor</keyword>
<evidence type="ECO:0000256" key="1">
    <source>
        <dbReference type="ARBA" id="ARBA00004613"/>
    </source>
</evidence>
<evidence type="ECO:0000259" key="8">
    <source>
        <dbReference type="Pfam" id="PF00720"/>
    </source>
</evidence>
<evidence type="ECO:0000256" key="3">
    <source>
        <dbReference type="ARBA" id="ARBA00022525"/>
    </source>
</evidence>
<evidence type="ECO:0000256" key="2">
    <source>
        <dbReference type="ARBA" id="ARBA00010472"/>
    </source>
</evidence>
<keyword evidence="6" id="KW-1015">Disulfide bond</keyword>
<comment type="subcellular location">
    <subcellularLocation>
        <location evidence="1">Secreted</location>
    </subcellularLocation>
</comment>
<dbReference type="Pfam" id="PF00720">
    <property type="entry name" value="SSI"/>
    <property type="match status" value="1"/>
</dbReference>
<dbReference type="RefSeq" id="WP_345619150.1">
    <property type="nucleotide sequence ID" value="NZ_BAABIG010000022.1"/>
</dbReference>
<evidence type="ECO:0000256" key="5">
    <source>
        <dbReference type="ARBA" id="ARBA00022900"/>
    </source>
</evidence>
<organism evidence="9 10">
    <name type="scientific">Streptomyces ziwulingensis</name>
    <dbReference type="NCBI Taxonomy" id="1045501"/>
    <lineage>
        <taxon>Bacteria</taxon>
        <taxon>Bacillati</taxon>
        <taxon>Actinomycetota</taxon>
        <taxon>Actinomycetes</taxon>
        <taxon>Kitasatosporales</taxon>
        <taxon>Streptomycetaceae</taxon>
        <taxon>Streptomyces</taxon>
    </lineage>
</organism>
<keyword evidence="4" id="KW-0646">Protease inhibitor</keyword>
<comment type="similarity">
    <text evidence="2">Belongs to the protease inhibitor I16 (SSI) family.</text>
</comment>
<dbReference type="InterPro" id="IPR036819">
    <property type="entry name" value="Subtilisin_inhibitor-like_sf"/>
</dbReference>
<protein>
    <recommendedName>
        <fullName evidence="8">Subtilisin inhibitor domain-containing protein</fullName>
    </recommendedName>
</protein>
<proteinExistence type="inferred from homology"/>
<gene>
    <name evidence="9" type="ORF">GCM10023220_22150</name>
</gene>
<dbReference type="InterPro" id="IPR023549">
    <property type="entry name" value="Subtilisin_inhibitor"/>
</dbReference>
<evidence type="ECO:0000256" key="7">
    <source>
        <dbReference type="SAM" id="SignalP"/>
    </source>
</evidence>
<reference evidence="10" key="1">
    <citation type="journal article" date="2019" name="Int. J. Syst. Evol. Microbiol.">
        <title>The Global Catalogue of Microorganisms (GCM) 10K type strain sequencing project: providing services to taxonomists for standard genome sequencing and annotation.</title>
        <authorList>
            <consortium name="The Broad Institute Genomics Platform"/>
            <consortium name="The Broad Institute Genome Sequencing Center for Infectious Disease"/>
            <person name="Wu L."/>
            <person name="Ma J."/>
        </authorList>
    </citation>
    <scope>NUCLEOTIDE SEQUENCE [LARGE SCALE GENOMIC DNA]</scope>
    <source>
        <strain evidence="10">JCM 18081</strain>
    </source>
</reference>
<feature type="domain" description="Subtilisin inhibitor" evidence="8">
    <location>
        <begin position="55"/>
        <end position="133"/>
    </location>
</feature>
<evidence type="ECO:0000256" key="4">
    <source>
        <dbReference type="ARBA" id="ARBA00022690"/>
    </source>
</evidence>
<dbReference type="Gene3D" id="3.30.350.10">
    <property type="entry name" value="Subtilisin inhibitor-like"/>
    <property type="match status" value="1"/>
</dbReference>
<feature type="chain" id="PRO_5046807205" description="Subtilisin inhibitor domain-containing protein" evidence="7">
    <location>
        <begin position="20"/>
        <end position="163"/>
    </location>
</feature>
<evidence type="ECO:0000313" key="10">
    <source>
        <dbReference type="Proteomes" id="UP001501265"/>
    </source>
</evidence>
<dbReference type="Proteomes" id="UP001501265">
    <property type="component" value="Unassembled WGS sequence"/>
</dbReference>
<keyword evidence="3" id="KW-0964">Secreted</keyword>
<evidence type="ECO:0000256" key="6">
    <source>
        <dbReference type="ARBA" id="ARBA00023157"/>
    </source>
</evidence>
<evidence type="ECO:0000313" key="9">
    <source>
        <dbReference type="EMBL" id="GAA4795361.1"/>
    </source>
</evidence>
<dbReference type="EMBL" id="BAABIG010000022">
    <property type="protein sequence ID" value="GAA4795361.1"/>
    <property type="molecule type" value="Genomic_DNA"/>
</dbReference>
<dbReference type="SUPFAM" id="SSF55399">
    <property type="entry name" value="Subtilisin inhibitor"/>
    <property type="match status" value="1"/>
</dbReference>
<accession>A0ABP9BGY9</accession>
<comment type="caution">
    <text evidence="9">The sequence shown here is derived from an EMBL/GenBank/DDBJ whole genome shotgun (WGS) entry which is preliminary data.</text>
</comment>
<sequence>MLQLTRLLGAAALSAAALASLTAAPPAAATAEGTVTAATPLSPPPVRHEDRAHHLTVTVKNAGGKADGRYELYCRPRGGSHPDPAAACAAVERGTQAGQDVFAPVAQGTFCTMQHGGPATAHVTGTWAGRPVNASYDRRDGCQIARWDRLVPLLPDLRSAGAS</sequence>
<name>A0ABP9BGY9_9ACTN</name>